<dbReference type="GO" id="GO:0005524">
    <property type="term" value="F:ATP binding"/>
    <property type="evidence" value="ECO:0007669"/>
    <property type="project" value="UniProtKB-UniRule"/>
</dbReference>
<evidence type="ECO:0000256" key="3">
    <source>
        <dbReference type="ARBA" id="ARBA00022679"/>
    </source>
</evidence>
<dbReference type="EC" id="2.7.11.1" evidence="1"/>
<dbReference type="PROSITE" id="PS00108">
    <property type="entry name" value="PROTEIN_KINASE_ST"/>
    <property type="match status" value="1"/>
</dbReference>
<dbReference type="GO" id="GO:0004674">
    <property type="term" value="F:protein serine/threonine kinase activity"/>
    <property type="evidence" value="ECO:0007669"/>
    <property type="project" value="UniProtKB-KW"/>
</dbReference>
<keyword evidence="6 7" id="KW-0067">ATP-binding</keyword>
<evidence type="ECO:0000313" key="11">
    <source>
        <dbReference type="Proteomes" id="UP000199004"/>
    </source>
</evidence>
<dbReference type="SUPFAM" id="SSF56112">
    <property type="entry name" value="Protein kinase-like (PK-like)"/>
    <property type="match status" value="1"/>
</dbReference>
<keyword evidence="3" id="KW-0808">Transferase</keyword>
<keyword evidence="8" id="KW-0812">Transmembrane</keyword>
<feature type="domain" description="Protein kinase" evidence="9">
    <location>
        <begin position="10"/>
        <end position="267"/>
    </location>
</feature>
<dbReference type="InterPro" id="IPR000719">
    <property type="entry name" value="Prot_kinase_dom"/>
</dbReference>
<dbReference type="PROSITE" id="PS50011">
    <property type="entry name" value="PROTEIN_KINASE_DOM"/>
    <property type="match status" value="1"/>
</dbReference>
<keyword evidence="8" id="KW-0472">Membrane</keyword>
<dbReference type="CDD" id="cd14014">
    <property type="entry name" value="STKc_PknB_like"/>
    <property type="match status" value="1"/>
</dbReference>
<keyword evidence="11" id="KW-1185">Reference proteome</keyword>
<evidence type="ECO:0000256" key="5">
    <source>
        <dbReference type="ARBA" id="ARBA00022777"/>
    </source>
</evidence>
<dbReference type="Pfam" id="PF00069">
    <property type="entry name" value="Pkinase"/>
    <property type="match status" value="1"/>
</dbReference>
<dbReference type="Gene3D" id="3.30.200.20">
    <property type="entry name" value="Phosphorylase Kinase, domain 1"/>
    <property type="match status" value="1"/>
</dbReference>
<evidence type="ECO:0000256" key="1">
    <source>
        <dbReference type="ARBA" id="ARBA00012513"/>
    </source>
</evidence>
<dbReference type="Proteomes" id="UP000199004">
    <property type="component" value="Unassembled WGS sequence"/>
</dbReference>
<evidence type="ECO:0000256" key="2">
    <source>
        <dbReference type="ARBA" id="ARBA00022527"/>
    </source>
</evidence>
<dbReference type="SMART" id="SM00220">
    <property type="entry name" value="S_TKc"/>
    <property type="match status" value="1"/>
</dbReference>
<evidence type="ECO:0000256" key="8">
    <source>
        <dbReference type="SAM" id="Phobius"/>
    </source>
</evidence>
<dbReference type="AlphaFoldDB" id="A0A1G9YUJ4"/>
<evidence type="ECO:0000313" key="10">
    <source>
        <dbReference type="EMBL" id="SDN12036.1"/>
    </source>
</evidence>
<feature type="binding site" evidence="7">
    <location>
        <position position="39"/>
    </location>
    <ligand>
        <name>ATP</name>
        <dbReference type="ChEBI" id="CHEBI:30616"/>
    </ligand>
</feature>
<keyword evidence="8" id="KW-1133">Transmembrane helix</keyword>
<dbReference type="STRING" id="1005944.SAMN05192576_1477"/>
<dbReference type="PANTHER" id="PTHR43289:SF6">
    <property type="entry name" value="SERINE_THREONINE-PROTEIN KINASE NEKL-3"/>
    <property type="match status" value="1"/>
</dbReference>
<organism evidence="10 11">
    <name type="scientific">Nocardioides szechwanensis</name>
    <dbReference type="NCBI Taxonomy" id="1005944"/>
    <lineage>
        <taxon>Bacteria</taxon>
        <taxon>Bacillati</taxon>
        <taxon>Actinomycetota</taxon>
        <taxon>Actinomycetes</taxon>
        <taxon>Propionibacteriales</taxon>
        <taxon>Nocardioidaceae</taxon>
        <taxon>Nocardioides</taxon>
    </lineage>
</organism>
<dbReference type="EMBL" id="FNIC01000002">
    <property type="protein sequence ID" value="SDN12036.1"/>
    <property type="molecule type" value="Genomic_DNA"/>
</dbReference>
<accession>A0A1G9YUJ4</accession>
<keyword evidence="5 10" id="KW-0418">Kinase</keyword>
<dbReference type="RefSeq" id="WP_170254263.1">
    <property type="nucleotide sequence ID" value="NZ_BKAE01000007.1"/>
</dbReference>
<keyword evidence="2 10" id="KW-0723">Serine/threonine-protein kinase</keyword>
<evidence type="ECO:0000259" key="9">
    <source>
        <dbReference type="PROSITE" id="PS50011"/>
    </source>
</evidence>
<reference evidence="10 11" key="1">
    <citation type="submission" date="2016-10" db="EMBL/GenBank/DDBJ databases">
        <authorList>
            <person name="de Groot N.N."/>
        </authorList>
    </citation>
    <scope>NUCLEOTIDE SEQUENCE [LARGE SCALE GENOMIC DNA]</scope>
    <source>
        <strain evidence="10 11">CGMCC 1.11147</strain>
    </source>
</reference>
<name>A0A1G9YUJ4_9ACTN</name>
<proteinExistence type="predicted"/>
<gene>
    <name evidence="10" type="ORF">SAMN05192576_1477</name>
</gene>
<dbReference type="InterPro" id="IPR008271">
    <property type="entry name" value="Ser/Thr_kinase_AS"/>
</dbReference>
<dbReference type="InterPro" id="IPR011009">
    <property type="entry name" value="Kinase-like_dom_sf"/>
</dbReference>
<feature type="transmembrane region" description="Helical" evidence="8">
    <location>
        <begin position="302"/>
        <end position="324"/>
    </location>
</feature>
<evidence type="ECO:0000256" key="7">
    <source>
        <dbReference type="PROSITE-ProRule" id="PRU10141"/>
    </source>
</evidence>
<dbReference type="InterPro" id="IPR017441">
    <property type="entry name" value="Protein_kinase_ATP_BS"/>
</dbReference>
<dbReference type="Gene3D" id="1.10.510.10">
    <property type="entry name" value="Transferase(Phosphotransferase) domain 1"/>
    <property type="match status" value="1"/>
</dbReference>
<protein>
    <recommendedName>
        <fullName evidence="1">non-specific serine/threonine protein kinase</fullName>
        <ecNumber evidence="1">2.7.11.1</ecNumber>
    </recommendedName>
</protein>
<evidence type="ECO:0000256" key="6">
    <source>
        <dbReference type="ARBA" id="ARBA00022840"/>
    </source>
</evidence>
<sequence length="328" mass="35336">MSLPERLGRLQRVERLGVGGFATVWLYHDAELRSDVAVKALAENWAQRIDVRERFLEEARILRQADSDHIVRVYDIGEVDGTPYFVMTYADLGSLADVLERERRLPVPTVLDLVRQAGAGLSVLHEQGVVHRDIKPQNLLLRSGGSAGPRLLVADLGVAKAMLHASGLTQVVGTPAYMAPEQATGIGIDIRADVHALGAVTYQMLTGALARDGSIGELLHATLPPPPSSLADLPSAVDDVLLRALEPDPEDRWPDVASYVAALRAALPSQTPGVQDQLTLWHVPDRTAADGTALAPPSPGPLWPTVLISLLTFVAAFALAYVLFTTLR</sequence>
<keyword evidence="4 7" id="KW-0547">Nucleotide-binding</keyword>
<dbReference type="PANTHER" id="PTHR43289">
    <property type="entry name" value="MITOGEN-ACTIVATED PROTEIN KINASE KINASE KINASE 20-RELATED"/>
    <property type="match status" value="1"/>
</dbReference>
<dbReference type="PROSITE" id="PS00107">
    <property type="entry name" value="PROTEIN_KINASE_ATP"/>
    <property type="match status" value="1"/>
</dbReference>
<evidence type="ECO:0000256" key="4">
    <source>
        <dbReference type="ARBA" id="ARBA00022741"/>
    </source>
</evidence>